<gene>
    <name evidence="1" type="ORF">GALL_460000</name>
</gene>
<name>A0A1J5PLG0_9ZZZZ</name>
<proteinExistence type="predicted"/>
<comment type="caution">
    <text evidence="1">The sequence shown here is derived from an EMBL/GenBank/DDBJ whole genome shotgun (WGS) entry which is preliminary data.</text>
</comment>
<evidence type="ECO:0000313" key="1">
    <source>
        <dbReference type="EMBL" id="OIQ72377.1"/>
    </source>
</evidence>
<organism evidence="1">
    <name type="scientific">mine drainage metagenome</name>
    <dbReference type="NCBI Taxonomy" id="410659"/>
    <lineage>
        <taxon>unclassified sequences</taxon>
        <taxon>metagenomes</taxon>
        <taxon>ecological metagenomes</taxon>
    </lineage>
</organism>
<sequence length="105" mass="11319">MQAIISNTTIAISLDNETDRQAVRNLLNKTSTEREFLADLLNWSQTSGLFVADTGIDTVDAPVVTDVPIADEDGAMGVGVWAYQGAEAMGERLLRQGAVSLTRLH</sequence>
<protein>
    <submittedName>
        <fullName evidence="1">Uncharacterized protein</fullName>
    </submittedName>
</protein>
<dbReference type="AlphaFoldDB" id="A0A1J5PLG0"/>
<accession>A0A1J5PLG0</accession>
<dbReference type="EMBL" id="MLJW01003296">
    <property type="protein sequence ID" value="OIQ72377.1"/>
    <property type="molecule type" value="Genomic_DNA"/>
</dbReference>
<reference evidence="1" key="1">
    <citation type="submission" date="2016-10" db="EMBL/GenBank/DDBJ databases">
        <title>Sequence of Gallionella enrichment culture.</title>
        <authorList>
            <person name="Poehlein A."/>
            <person name="Muehling M."/>
            <person name="Daniel R."/>
        </authorList>
    </citation>
    <scope>NUCLEOTIDE SEQUENCE</scope>
</reference>